<gene>
    <name evidence="2" type="ORF">Syun_019203</name>
</gene>
<evidence type="ECO:0000313" key="2">
    <source>
        <dbReference type="EMBL" id="KAK9121586.1"/>
    </source>
</evidence>
<feature type="region of interest" description="Disordered" evidence="1">
    <location>
        <begin position="38"/>
        <end position="112"/>
    </location>
</feature>
<accession>A0AAP0NZ69</accession>
<dbReference type="Proteomes" id="UP001420932">
    <property type="component" value="Unassembled WGS sequence"/>
</dbReference>
<evidence type="ECO:0000256" key="1">
    <source>
        <dbReference type="SAM" id="MobiDB-lite"/>
    </source>
</evidence>
<name>A0AAP0NZ69_9MAGN</name>
<sequence>MTLVRSKVTEAEPVCLVIGLIVLIWNVRLGMVRIKTTRSGENSSAPNSERPSRRAQTASYRKSKYLGRKSKDLDEGSRAQAKDVQGRELSVYKTPTTQPESSSSDSSEEDRKVLRKGIPLKKILEKSLDQKMEITKVIEMRNGSVKRKKKKGRVKRWIYTSKWSKKEDHIIRALVVRPRVPHQQVKRVVDVAVACRVLPPSEGERASALKIVDEVLKHLTAIGASGPPYIHCHRVPTSKQSKRWCFAWAQRKGANNIQTAGQEFQALNLL</sequence>
<dbReference type="EMBL" id="JBBNAF010000008">
    <property type="protein sequence ID" value="KAK9121586.1"/>
    <property type="molecule type" value="Genomic_DNA"/>
</dbReference>
<keyword evidence="3" id="KW-1185">Reference proteome</keyword>
<feature type="compositionally biased region" description="Basic and acidic residues" evidence="1">
    <location>
        <begin position="69"/>
        <end position="86"/>
    </location>
</feature>
<reference evidence="2 3" key="1">
    <citation type="submission" date="2024-01" db="EMBL/GenBank/DDBJ databases">
        <title>Genome assemblies of Stephania.</title>
        <authorList>
            <person name="Yang L."/>
        </authorList>
    </citation>
    <scope>NUCLEOTIDE SEQUENCE [LARGE SCALE GENOMIC DNA]</scope>
    <source>
        <strain evidence="2">YNDBR</strain>
        <tissue evidence="2">Leaf</tissue>
    </source>
</reference>
<evidence type="ECO:0000313" key="3">
    <source>
        <dbReference type="Proteomes" id="UP001420932"/>
    </source>
</evidence>
<dbReference type="AlphaFoldDB" id="A0AAP0NZ69"/>
<organism evidence="2 3">
    <name type="scientific">Stephania yunnanensis</name>
    <dbReference type="NCBI Taxonomy" id="152371"/>
    <lineage>
        <taxon>Eukaryota</taxon>
        <taxon>Viridiplantae</taxon>
        <taxon>Streptophyta</taxon>
        <taxon>Embryophyta</taxon>
        <taxon>Tracheophyta</taxon>
        <taxon>Spermatophyta</taxon>
        <taxon>Magnoliopsida</taxon>
        <taxon>Ranunculales</taxon>
        <taxon>Menispermaceae</taxon>
        <taxon>Menispermoideae</taxon>
        <taxon>Cissampelideae</taxon>
        <taxon>Stephania</taxon>
    </lineage>
</organism>
<feature type="compositionally biased region" description="Polar residues" evidence="1">
    <location>
        <begin position="38"/>
        <end position="60"/>
    </location>
</feature>
<comment type="caution">
    <text evidence="2">The sequence shown here is derived from an EMBL/GenBank/DDBJ whole genome shotgun (WGS) entry which is preliminary data.</text>
</comment>
<proteinExistence type="predicted"/>
<protein>
    <submittedName>
        <fullName evidence="2">Uncharacterized protein</fullName>
    </submittedName>
</protein>